<feature type="region of interest" description="Disordered" evidence="1">
    <location>
        <begin position="1"/>
        <end position="22"/>
    </location>
</feature>
<dbReference type="Proteomes" id="UP001152300">
    <property type="component" value="Unassembled WGS sequence"/>
</dbReference>
<proteinExistence type="predicted"/>
<reference evidence="2" key="1">
    <citation type="submission" date="2022-11" db="EMBL/GenBank/DDBJ databases">
        <title>Genome Resource of Sclerotinia nivalis Strain SnTB1, a Plant Pathogen Isolated from American Ginseng.</title>
        <authorList>
            <person name="Fan S."/>
        </authorList>
    </citation>
    <scope>NUCLEOTIDE SEQUENCE</scope>
    <source>
        <strain evidence="2">SnTB1</strain>
    </source>
</reference>
<evidence type="ECO:0000256" key="1">
    <source>
        <dbReference type="SAM" id="MobiDB-lite"/>
    </source>
</evidence>
<dbReference type="EMBL" id="JAPEIS010000004">
    <property type="protein sequence ID" value="KAJ8067221.1"/>
    <property type="molecule type" value="Genomic_DNA"/>
</dbReference>
<dbReference type="AlphaFoldDB" id="A0A9X0AQQ8"/>
<evidence type="ECO:0000313" key="3">
    <source>
        <dbReference type="Proteomes" id="UP001152300"/>
    </source>
</evidence>
<keyword evidence="3" id="KW-1185">Reference proteome</keyword>
<evidence type="ECO:0000313" key="2">
    <source>
        <dbReference type="EMBL" id="KAJ8067221.1"/>
    </source>
</evidence>
<comment type="caution">
    <text evidence="2">The sequence shown here is derived from an EMBL/GenBank/DDBJ whole genome shotgun (WGS) entry which is preliminary data.</text>
</comment>
<dbReference type="OrthoDB" id="5030973at2759"/>
<organism evidence="2 3">
    <name type="scientific">Sclerotinia nivalis</name>
    <dbReference type="NCBI Taxonomy" id="352851"/>
    <lineage>
        <taxon>Eukaryota</taxon>
        <taxon>Fungi</taxon>
        <taxon>Dikarya</taxon>
        <taxon>Ascomycota</taxon>
        <taxon>Pezizomycotina</taxon>
        <taxon>Leotiomycetes</taxon>
        <taxon>Helotiales</taxon>
        <taxon>Sclerotiniaceae</taxon>
        <taxon>Sclerotinia</taxon>
    </lineage>
</organism>
<gene>
    <name evidence="2" type="ORF">OCU04_004585</name>
</gene>
<protein>
    <submittedName>
        <fullName evidence="2">Uncharacterized protein</fullName>
    </submittedName>
</protein>
<name>A0A9X0AQQ8_9HELO</name>
<sequence length="275" mass="30428">MFPTGDEESGFHTRNDPSDPLQRQNIVNRKGAVDVKCTLVDVVHGEFEQNNNTHGTLLILLLRIDTRKRSRRVASADISFKFASMKSDGVRPEVVRISLDGRFGMVETTQNEETSRGGNTSVGGSAIGLEANAGLTWEKKTIADVTDFTTVVGSIDLMGFVYGPDNCASWSLIENSTRKTGVPSAMRVGILLKRKNNDRFKFIVEVKAKADLWSDLETVFGTKAKDNPVLFDPKLRPTNKLMNYETAAKNLCDFDLDLVTDITFVTKMGSVVKEK</sequence>
<accession>A0A9X0AQQ8</accession>